<gene>
    <name evidence="2" type="ORF">NDU88_001270</name>
</gene>
<feature type="compositionally biased region" description="Polar residues" evidence="1">
    <location>
        <begin position="136"/>
        <end position="145"/>
    </location>
</feature>
<sequence>MLACRDQIAGGRAAALPLCVEWCARHRRGPQVGAAPRRCCCAAVAALEEGEMARRKRAWEWLESTGCASGRSEGRKVQVSRSKRSLARRAWKRGEDSEGPAAHAPDLEQLVQERREVIHSAAAISASQLASESETEISQPPSDRPTTPDRLSELGLVEAPLSRLLRRMNFFKSGLNCVGKLCAAGIVHLACCMCLSPVSALEVVIIWRT</sequence>
<protein>
    <submittedName>
        <fullName evidence="2">Uncharacterized protein</fullName>
    </submittedName>
</protein>
<dbReference type="Proteomes" id="UP001066276">
    <property type="component" value="Chromosome 10"/>
</dbReference>
<reference evidence="2" key="1">
    <citation type="journal article" date="2022" name="bioRxiv">
        <title>Sequencing and chromosome-scale assembly of the giantPleurodeles waltlgenome.</title>
        <authorList>
            <person name="Brown T."/>
            <person name="Elewa A."/>
            <person name="Iarovenko S."/>
            <person name="Subramanian E."/>
            <person name="Araus A.J."/>
            <person name="Petzold A."/>
            <person name="Susuki M."/>
            <person name="Suzuki K.-i.T."/>
            <person name="Hayashi T."/>
            <person name="Toyoda A."/>
            <person name="Oliveira C."/>
            <person name="Osipova E."/>
            <person name="Leigh N.D."/>
            <person name="Simon A."/>
            <person name="Yun M.H."/>
        </authorList>
    </citation>
    <scope>NUCLEOTIDE SEQUENCE</scope>
    <source>
        <strain evidence="2">20211129_DDA</strain>
        <tissue evidence="2">Liver</tissue>
    </source>
</reference>
<accession>A0AAV7LX54</accession>
<dbReference type="EMBL" id="JANPWB010000014">
    <property type="protein sequence ID" value="KAJ1096126.1"/>
    <property type="molecule type" value="Genomic_DNA"/>
</dbReference>
<evidence type="ECO:0000313" key="2">
    <source>
        <dbReference type="EMBL" id="KAJ1096126.1"/>
    </source>
</evidence>
<name>A0AAV7LX54_PLEWA</name>
<evidence type="ECO:0000313" key="3">
    <source>
        <dbReference type="Proteomes" id="UP001066276"/>
    </source>
</evidence>
<keyword evidence="3" id="KW-1185">Reference proteome</keyword>
<feature type="region of interest" description="Disordered" evidence="1">
    <location>
        <begin position="125"/>
        <end position="152"/>
    </location>
</feature>
<comment type="caution">
    <text evidence="2">The sequence shown here is derived from an EMBL/GenBank/DDBJ whole genome shotgun (WGS) entry which is preliminary data.</text>
</comment>
<evidence type="ECO:0000256" key="1">
    <source>
        <dbReference type="SAM" id="MobiDB-lite"/>
    </source>
</evidence>
<proteinExistence type="predicted"/>
<dbReference type="AlphaFoldDB" id="A0AAV7LX54"/>
<organism evidence="2 3">
    <name type="scientific">Pleurodeles waltl</name>
    <name type="common">Iberian ribbed newt</name>
    <dbReference type="NCBI Taxonomy" id="8319"/>
    <lineage>
        <taxon>Eukaryota</taxon>
        <taxon>Metazoa</taxon>
        <taxon>Chordata</taxon>
        <taxon>Craniata</taxon>
        <taxon>Vertebrata</taxon>
        <taxon>Euteleostomi</taxon>
        <taxon>Amphibia</taxon>
        <taxon>Batrachia</taxon>
        <taxon>Caudata</taxon>
        <taxon>Salamandroidea</taxon>
        <taxon>Salamandridae</taxon>
        <taxon>Pleurodelinae</taxon>
        <taxon>Pleurodeles</taxon>
    </lineage>
</organism>